<dbReference type="EMBL" id="OUUZ01000016">
    <property type="protein sequence ID" value="SPQ26263.1"/>
    <property type="molecule type" value="Genomic_DNA"/>
</dbReference>
<protein>
    <submittedName>
        <fullName evidence="1">56ae0afd-898b-4140-ae4d-e1db30840e9e</fullName>
    </submittedName>
</protein>
<gene>
    <name evidence="1" type="ORF">TT172_LOCUS8682</name>
</gene>
<dbReference type="AlphaFoldDB" id="A0A446BUN9"/>
<name>A0A446BUN9_9PEZI</name>
<reference evidence="1 2" key="1">
    <citation type="submission" date="2018-04" db="EMBL/GenBank/DDBJ databases">
        <authorList>
            <person name="Huttner S."/>
            <person name="Dainat J."/>
        </authorList>
    </citation>
    <scope>NUCLEOTIDE SEQUENCE [LARGE SCALE GENOMIC DNA]</scope>
</reference>
<organism evidence="1 2">
    <name type="scientific">Thermothielavioides terrestris</name>
    <dbReference type="NCBI Taxonomy" id="2587410"/>
    <lineage>
        <taxon>Eukaryota</taxon>
        <taxon>Fungi</taxon>
        <taxon>Dikarya</taxon>
        <taxon>Ascomycota</taxon>
        <taxon>Pezizomycotina</taxon>
        <taxon>Sordariomycetes</taxon>
        <taxon>Sordariomycetidae</taxon>
        <taxon>Sordariales</taxon>
        <taxon>Chaetomiaceae</taxon>
        <taxon>Thermothielavioides</taxon>
    </lineage>
</organism>
<sequence>MDRYARKIENVEYALNNTLPTSYGLAYRRWLLEYWTVHGVNTRLPVEITHMIMEYLSNSYIRRIENHVLHELGY</sequence>
<evidence type="ECO:0000313" key="2">
    <source>
        <dbReference type="Proteomes" id="UP000289323"/>
    </source>
</evidence>
<accession>A0A446BUN9</accession>
<proteinExistence type="predicted"/>
<dbReference type="Proteomes" id="UP000289323">
    <property type="component" value="Unassembled WGS sequence"/>
</dbReference>
<evidence type="ECO:0000313" key="1">
    <source>
        <dbReference type="EMBL" id="SPQ26263.1"/>
    </source>
</evidence>